<dbReference type="KEGG" id="slp:Slip_0476"/>
<organism evidence="2 3">
    <name type="scientific">Syntrophothermus lipocalidus (strain DSM 12680 / TGB-C1)</name>
    <dbReference type="NCBI Taxonomy" id="643648"/>
    <lineage>
        <taxon>Bacteria</taxon>
        <taxon>Bacillati</taxon>
        <taxon>Bacillota</taxon>
        <taxon>Clostridia</taxon>
        <taxon>Eubacteriales</taxon>
        <taxon>Syntrophomonadaceae</taxon>
        <taxon>Syntrophothermus</taxon>
    </lineage>
</organism>
<proteinExistence type="predicted"/>
<evidence type="ECO:0008006" key="4">
    <source>
        <dbReference type="Google" id="ProtNLM"/>
    </source>
</evidence>
<keyword evidence="1" id="KW-1133">Transmembrane helix</keyword>
<gene>
    <name evidence="2" type="ordered locus">Slip_0476</name>
</gene>
<keyword evidence="3" id="KW-1185">Reference proteome</keyword>
<feature type="transmembrane region" description="Helical" evidence="1">
    <location>
        <begin position="37"/>
        <end position="57"/>
    </location>
</feature>
<keyword evidence="1" id="KW-0472">Membrane</keyword>
<feature type="transmembrane region" description="Helical" evidence="1">
    <location>
        <begin position="12"/>
        <end position="30"/>
    </location>
</feature>
<dbReference type="Proteomes" id="UP000000378">
    <property type="component" value="Chromosome"/>
</dbReference>
<feature type="transmembrane region" description="Helical" evidence="1">
    <location>
        <begin position="104"/>
        <end position="122"/>
    </location>
</feature>
<dbReference type="RefSeq" id="WP_013174662.1">
    <property type="nucleotide sequence ID" value="NC_014220.1"/>
</dbReference>
<reference evidence="3" key="1">
    <citation type="journal article" date="2010" name="Stand. Genomic Sci.">
        <title>Complete genome sequence of Syntrophothermus lipocalidus type strain (TGB-C1T).</title>
        <authorList>
            <consortium name="US DOE Joint Genome Institute (JGI-PGF)"/>
            <person name="Djao O."/>
            <person name="Zhang X."/>
            <person name="Lucas S."/>
            <person name="Lapidus A."/>
            <person name="Glavina Del Rio T."/>
            <person name="Nolan M."/>
            <person name="Tice H."/>
            <person name="Cheng J."/>
            <person name="Han C."/>
            <person name="Tapia R."/>
            <person name="Goodwin L."/>
            <person name="Pitluck S."/>
            <person name="Liolios K."/>
            <person name="Ivanova N."/>
            <person name="Mavromatis K."/>
            <person name="Mikhailova N."/>
            <person name="Ovchinnikova G."/>
            <person name="Pati A."/>
            <person name="Brambilla E."/>
            <person name="Chen A."/>
            <person name="Palaniappan K."/>
            <person name="Land M."/>
            <person name="Hauser L."/>
            <person name="Chang Y."/>
            <person name="Jeffries C."/>
            <person name="Rohde M."/>
            <person name="Sikorski J."/>
            <person name="Spring S."/>
            <person name="Goker M."/>
            <person name="Detter J."/>
            <person name="Woyke T."/>
            <person name="Bristow J."/>
            <person name="Eisen J."/>
            <person name="Markowitz V."/>
            <person name="Hugenholtz P."/>
            <person name="Kyrpides N."/>
            <person name="Klenk H."/>
        </authorList>
    </citation>
    <scope>NUCLEOTIDE SEQUENCE [LARGE SCALE GENOMIC DNA]</scope>
    <source>
        <strain evidence="3">DSM 12680 / TGB-C1</strain>
    </source>
</reference>
<evidence type="ECO:0000313" key="3">
    <source>
        <dbReference type="Proteomes" id="UP000000378"/>
    </source>
</evidence>
<feature type="transmembrane region" description="Helical" evidence="1">
    <location>
        <begin position="69"/>
        <end position="92"/>
    </location>
</feature>
<sequence>MSQQGWASPGPAAMAALGVAAIGFGFSFLGKVPLEGVPLLAGWLVAAFIVQLLTAIVELKEGHMTGGNVMLFFSAFFMLATGIGMYVKYLMIGKGVIPYTVVEGYLWMSGALFLTLLTPAYARGSSALMFIMVCLVDVALWMIVGMDTKWFGNPEILKPLAGYLLILVGLCGNYLGAAAIVNGAFGKVLLPVPGPVVKG</sequence>
<dbReference type="EMBL" id="CP002048">
    <property type="protein sequence ID" value="ADI01260.1"/>
    <property type="molecule type" value="Genomic_DNA"/>
</dbReference>
<dbReference type="STRING" id="643648.Slip_0476"/>
<dbReference type="OrthoDB" id="9787939at2"/>
<reference evidence="2 3" key="2">
    <citation type="journal article" date="2010" name="Stand. Genomic Sci.">
        <title>Complete genome sequence of Syntrophothermus lipocalidus type strain (TGB-C1).</title>
        <authorList>
            <person name="Djao O.D."/>
            <person name="Zhang X."/>
            <person name="Lucas S."/>
            <person name="Lapidus A."/>
            <person name="Del Rio T.G."/>
            <person name="Nolan M."/>
            <person name="Tice H."/>
            <person name="Cheng J.F."/>
            <person name="Han C."/>
            <person name="Tapia R."/>
            <person name="Goodwin L."/>
            <person name="Pitluck S."/>
            <person name="Liolios K."/>
            <person name="Ivanova N."/>
            <person name="Mavromatis K."/>
            <person name="Mikhailova N."/>
            <person name="Ovchinnikova G."/>
            <person name="Pati A."/>
            <person name="Brambilla E."/>
            <person name="Chen A."/>
            <person name="Palaniappan K."/>
            <person name="Land M."/>
            <person name="Hauser L."/>
            <person name="Chang Y.J."/>
            <person name="Jeffries C.D."/>
            <person name="Rohde M."/>
            <person name="Sikorski J."/>
            <person name="Spring S."/>
            <person name="Goker M."/>
            <person name="Detter J.C."/>
            <person name="Woyke T."/>
            <person name="Bristow J."/>
            <person name="Eisen J.A."/>
            <person name="Markowitz V."/>
            <person name="Hugenholtz P."/>
            <person name="Kyrpides N.C."/>
            <person name="Klenk H.P."/>
        </authorList>
    </citation>
    <scope>NUCLEOTIDE SEQUENCE [LARGE SCALE GENOMIC DNA]</scope>
    <source>
        <strain evidence="3">DSM 12680 / TGB-C1</strain>
    </source>
</reference>
<dbReference type="HOGENOM" id="CLU_093738_0_0_9"/>
<protein>
    <recommendedName>
        <fullName evidence="4">GPR1/FUN34/yaaH family protein</fullName>
    </recommendedName>
</protein>
<name>D7CKM5_SYNLT</name>
<dbReference type="eggNOG" id="COG1584">
    <property type="taxonomic scope" value="Bacteria"/>
</dbReference>
<accession>D7CKM5</accession>
<feature type="transmembrane region" description="Helical" evidence="1">
    <location>
        <begin position="128"/>
        <end position="148"/>
    </location>
</feature>
<evidence type="ECO:0000313" key="2">
    <source>
        <dbReference type="EMBL" id="ADI01260.1"/>
    </source>
</evidence>
<evidence type="ECO:0000256" key="1">
    <source>
        <dbReference type="SAM" id="Phobius"/>
    </source>
</evidence>
<keyword evidence="1" id="KW-0812">Transmembrane</keyword>
<feature type="transmembrane region" description="Helical" evidence="1">
    <location>
        <begin position="160"/>
        <end position="185"/>
    </location>
</feature>
<dbReference type="AlphaFoldDB" id="D7CKM5"/>